<evidence type="ECO:0000256" key="8">
    <source>
        <dbReference type="ARBA" id="ARBA00038436"/>
    </source>
</evidence>
<feature type="domain" description="Tripartite ATP-independent periplasmic transporters DctQ component" evidence="10">
    <location>
        <begin position="26"/>
        <end position="157"/>
    </location>
</feature>
<sequence>MKFLKRLDDILFKAVQVCLGIFMIALTAIVVLQVLVRYVFHVSIGGVEELPVYLMLLSVWIAAIFVARDDGHVKIELLDMFVKNKRIVGLINIVLCGLSGVALGWFGWLCLQYMFKLQGYGDVTAGLQIPVWTLELFMVISCIMMAMYYAINFVKKILRWKEGENV</sequence>
<evidence type="ECO:0000256" key="3">
    <source>
        <dbReference type="ARBA" id="ARBA00022475"/>
    </source>
</evidence>
<keyword evidence="3" id="KW-1003">Cell membrane</keyword>
<keyword evidence="7 9" id="KW-0472">Membrane</keyword>
<feature type="transmembrane region" description="Helical" evidence="9">
    <location>
        <begin position="87"/>
        <end position="109"/>
    </location>
</feature>
<evidence type="ECO:0000256" key="4">
    <source>
        <dbReference type="ARBA" id="ARBA00022519"/>
    </source>
</evidence>
<proteinExistence type="inferred from homology"/>
<organism evidence="11 12">
    <name type="scientific">Flavonifractor hominis</name>
    <dbReference type="NCBI Taxonomy" id="3133178"/>
    <lineage>
        <taxon>Bacteria</taxon>
        <taxon>Bacillati</taxon>
        <taxon>Bacillota</taxon>
        <taxon>Clostridia</taxon>
        <taxon>Eubacteriales</taxon>
        <taxon>Oscillospiraceae</taxon>
        <taxon>Flavonifractor</taxon>
    </lineage>
</organism>
<feature type="transmembrane region" description="Helical" evidence="9">
    <location>
        <begin position="129"/>
        <end position="151"/>
    </location>
</feature>
<dbReference type="Proteomes" id="UP001440599">
    <property type="component" value="Unassembled WGS sequence"/>
</dbReference>
<dbReference type="EMBL" id="JBBMFT010000003">
    <property type="protein sequence ID" value="MEQ2456384.1"/>
    <property type="molecule type" value="Genomic_DNA"/>
</dbReference>
<dbReference type="PANTHER" id="PTHR35011:SF2">
    <property type="entry name" value="2,3-DIKETO-L-GULONATE TRAP TRANSPORTER SMALL PERMEASE PROTEIN YIAM"/>
    <property type="match status" value="1"/>
</dbReference>
<comment type="similarity">
    <text evidence="8">Belongs to the TRAP transporter small permease family.</text>
</comment>
<keyword evidence="2" id="KW-0813">Transport</keyword>
<evidence type="ECO:0000256" key="9">
    <source>
        <dbReference type="SAM" id="Phobius"/>
    </source>
</evidence>
<keyword evidence="6 9" id="KW-1133">Transmembrane helix</keyword>
<evidence type="ECO:0000256" key="6">
    <source>
        <dbReference type="ARBA" id="ARBA00022989"/>
    </source>
</evidence>
<dbReference type="Pfam" id="PF04290">
    <property type="entry name" value="DctQ"/>
    <property type="match status" value="1"/>
</dbReference>
<dbReference type="InterPro" id="IPR055348">
    <property type="entry name" value="DctQ"/>
</dbReference>
<keyword evidence="12" id="KW-1185">Reference proteome</keyword>
<dbReference type="RefSeq" id="WP_349139986.1">
    <property type="nucleotide sequence ID" value="NZ_JBBMFT010000003.1"/>
</dbReference>
<evidence type="ECO:0000313" key="12">
    <source>
        <dbReference type="Proteomes" id="UP001440599"/>
    </source>
</evidence>
<evidence type="ECO:0000313" key="11">
    <source>
        <dbReference type="EMBL" id="MEQ2456384.1"/>
    </source>
</evidence>
<accession>A0ABV1EQJ8</accession>
<feature type="transmembrane region" description="Helical" evidence="9">
    <location>
        <begin position="50"/>
        <end position="67"/>
    </location>
</feature>
<reference evidence="11 12" key="1">
    <citation type="submission" date="2024-03" db="EMBL/GenBank/DDBJ databases">
        <title>Human intestinal bacterial collection.</title>
        <authorList>
            <person name="Pauvert C."/>
            <person name="Hitch T.C.A."/>
            <person name="Clavel T."/>
        </authorList>
    </citation>
    <scope>NUCLEOTIDE SEQUENCE [LARGE SCALE GENOMIC DNA]</scope>
    <source>
        <strain evidence="11 12">CLA-AP-H34</strain>
    </source>
</reference>
<comment type="caution">
    <text evidence="11">The sequence shown here is derived from an EMBL/GenBank/DDBJ whole genome shotgun (WGS) entry which is preliminary data.</text>
</comment>
<keyword evidence="5 9" id="KW-0812">Transmembrane</keyword>
<dbReference type="PANTHER" id="PTHR35011">
    <property type="entry name" value="2,3-DIKETO-L-GULONATE TRAP TRANSPORTER SMALL PERMEASE PROTEIN YIAM"/>
    <property type="match status" value="1"/>
</dbReference>
<gene>
    <name evidence="11" type="ORF">WMO45_07610</name>
</gene>
<dbReference type="InterPro" id="IPR007387">
    <property type="entry name" value="TRAP_DctQ"/>
</dbReference>
<evidence type="ECO:0000256" key="2">
    <source>
        <dbReference type="ARBA" id="ARBA00022448"/>
    </source>
</evidence>
<protein>
    <submittedName>
        <fullName evidence="11">TRAP transporter small permease</fullName>
    </submittedName>
</protein>
<name>A0ABV1EQJ8_9FIRM</name>
<feature type="transmembrane region" description="Helical" evidence="9">
    <location>
        <begin position="12"/>
        <end position="38"/>
    </location>
</feature>
<evidence type="ECO:0000256" key="7">
    <source>
        <dbReference type="ARBA" id="ARBA00023136"/>
    </source>
</evidence>
<evidence type="ECO:0000256" key="5">
    <source>
        <dbReference type="ARBA" id="ARBA00022692"/>
    </source>
</evidence>
<evidence type="ECO:0000259" key="10">
    <source>
        <dbReference type="Pfam" id="PF04290"/>
    </source>
</evidence>
<comment type="subcellular location">
    <subcellularLocation>
        <location evidence="1">Cell inner membrane</location>
        <topology evidence="1">Multi-pass membrane protein</topology>
    </subcellularLocation>
</comment>
<keyword evidence="4" id="KW-0997">Cell inner membrane</keyword>
<evidence type="ECO:0000256" key="1">
    <source>
        <dbReference type="ARBA" id="ARBA00004429"/>
    </source>
</evidence>